<name>A0AAD9ZE45_9LECA</name>
<feature type="domain" description="Transcription factor TFIIIC triple barrel" evidence="2">
    <location>
        <begin position="26"/>
        <end position="181"/>
    </location>
</feature>
<accession>A0AAD9ZE45</accession>
<reference evidence="3" key="1">
    <citation type="submission" date="2022-11" db="EMBL/GenBank/DDBJ databases">
        <title>Chromosomal genome sequence assembly and mating type (MAT) locus characterization of the leprose asexual lichenized fungus Lepraria neglecta (Nyl.) Erichsen.</title>
        <authorList>
            <person name="Allen J.L."/>
            <person name="Pfeffer B."/>
        </authorList>
    </citation>
    <scope>NUCLEOTIDE SEQUENCE</scope>
    <source>
        <strain evidence="3">Allen 5258</strain>
    </source>
</reference>
<feature type="region of interest" description="Disordered" evidence="1">
    <location>
        <begin position="42"/>
        <end position="87"/>
    </location>
</feature>
<comment type="caution">
    <text evidence="3">The sequence shown here is derived from an EMBL/GenBank/DDBJ whole genome shotgun (WGS) entry which is preliminary data.</text>
</comment>
<feature type="region of interest" description="Disordered" evidence="1">
    <location>
        <begin position="259"/>
        <end position="318"/>
    </location>
</feature>
<feature type="compositionally biased region" description="Low complexity" evidence="1">
    <location>
        <begin position="75"/>
        <end position="87"/>
    </location>
</feature>
<keyword evidence="4" id="KW-1185">Reference proteome</keyword>
<feature type="compositionally biased region" description="Gly residues" evidence="1">
    <location>
        <begin position="406"/>
        <end position="416"/>
    </location>
</feature>
<evidence type="ECO:0000313" key="4">
    <source>
        <dbReference type="Proteomes" id="UP001276659"/>
    </source>
</evidence>
<protein>
    <recommendedName>
        <fullName evidence="2">Transcription factor TFIIIC triple barrel domain-containing protein</fullName>
    </recommendedName>
</protein>
<dbReference type="Pfam" id="PF10419">
    <property type="entry name" value="TFIIIC_sub6"/>
    <property type="match status" value="1"/>
</dbReference>
<evidence type="ECO:0000259" key="2">
    <source>
        <dbReference type="Pfam" id="PF10419"/>
    </source>
</evidence>
<dbReference type="InterPro" id="IPR019481">
    <property type="entry name" value="TFIIIC_triple_barrel"/>
</dbReference>
<dbReference type="AlphaFoldDB" id="A0AAD9ZE45"/>
<feature type="region of interest" description="Disordered" evidence="1">
    <location>
        <begin position="331"/>
        <end position="431"/>
    </location>
</feature>
<organism evidence="3 4">
    <name type="scientific">Lepraria neglecta</name>
    <dbReference type="NCBI Taxonomy" id="209136"/>
    <lineage>
        <taxon>Eukaryota</taxon>
        <taxon>Fungi</taxon>
        <taxon>Dikarya</taxon>
        <taxon>Ascomycota</taxon>
        <taxon>Pezizomycotina</taxon>
        <taxon>Lecanoromycetes</taxon>
        <taxon>OSLEUM clade</taxon>
        <taxon>Lecanoromycetidae</taxon>
        <taxon>Lecanorales</taxon>
        <taxon>Lecanorineae</taxon>
        <taxon>Stereocaulaceae</taxon>
        <taxon>Lepraria</taxon>
    </lineage>
</organism>
<dbReference type="Gene3D" id="2.60.40.4370">
    <property type="match status" value="1"/>
</dbReference>
<evidence type="ECO:0000256" key="1">
    <source>
        <dbReference type="SAM" id="MobiDB-lite"/>
    </source>
</evidence>
<feature type="region of interest" description="Disordered" evidence="1">
    <location>
        <begin position="183"/>
        <end position="222"/>
    </location>
</feature>
<feature type="compositionally biased region" description="Low complexity" evidence="1">
    <location>
        <begin position="357"/>
        <end position="373"/>
    </location>
</feature>
<sequence>MAESPPSNIFIAEDDDSGCEYEYHETETESFYVTLDLSSASNNLRPKKRRRTTAPQPTPATSTTAGNDSIGIVNTTADPAQPAATPQDEIELSQLAENGFKETGPPLEPEDRIQILDLHSANPIVSYQNQIYSCEWTSTIGTDLLLTTPDPDFPHPVLREAPGISVLAATGIKLLARPVQLDSRRNVSKQAEPQNQTPAPESLTQAEESPKSTAIKIPPNLAPSRARLGQANFLERLIAAKAARGETDQVTVFAQRIPQGSGWRSQQKAAAECRASEAGQDEDGEDGTPTTSLRRTSQIGRPRSSSLRKRTARTAKGGLFRDYRPQLWDTEGADIRNDSTRTPESWDQLERGEASRRSSTAGATARSSATGASQLQQAAESNALDPALDVQLAQMAQESSQLGDGNDNGNGSGKGDGNVEVAADVEMEDAY</sequence>
<dbReference type="EMBL" id="JASNWA010000006">
    <property type="protein sequence ID" value="KAK3174778.1"/>
    <property type="molecule type" value="Genomic_DNA"/>
</dbReference>
<feature type="compositionally biased region" description="Polar residues" evidence="1">
    <location>
        <begin position="188"/>
        <end position="207"/>
    </location>
</feature>
<proteinExistence type="predicted"/>
<evidence type="ECO:0000313" key="3">
    <source>
        <dbReference type="EMBL" id="KAK3174778.1"/>
    </source>
</evidence>
<dbReference type="Proteomes" id="UP001276659">
    <property type="component" value="Unassembled WGS sequence"/>
</dbReference>
<feature type="compositionally biased region" description="Low complexity" evidence="1">
    <location>
        <begin position="53"/>
        <end position="65"/>
    </location>
</feature>
<feature type="compositionally biased region" description="Polar residues" evidence="1">
    <location>
        <begin position="288"/>
        <end position="305"/>
    </location>
</feature>
<gene>
    <name evidence="3" type="ORF">OEA41_002024</name>
</gene>